<proteinExistence type="predicted"/>
<reference evidence="2" key="1">
    <citation type="submission" date="2023-03" db="UniProtKB">
        <authorList>
            <consortium name="EnsemblPlants"/>
        </authorList>
    </citation>
    <scope>IDENTIFICATION</scope>
</reference>
<name>A0A9I9E9A6_CUCME</name>
<feature type="region of interest" description="Disordered" evidence="1">
    <location>
        <begin position="15"/>
        <end position="44"/>
    </location>
</feature>
<accession>A0A9I9E9A6</accession>
<evidence type="ECO:0000256" key="1">
    <source>
        <dbReference type="SAM" id="MobiDB-lite"/>
    </source>
</evidence>
<protein>
    <submittedName>
        <fullName evidence="2">Uncharacterized protein</fullName>
    </submittedName>
</protein>
<dbReference type="EnsemblPlants" id="MELO3C030430.2.1">
    <property type="protein sequence ID" value="MELO3C030430.2.1"/>
    <property type="gene ID" value="MELO3C030430.2"/>
</dbReference>
<dbReference type="AlphaFoldDB" id="A0A9I9E9A6"/>
<dbReference type="Gramene" id="MELO3C030430.2.1">
    <property type="protein sequence ID" value="MELO3C030430.2.1"/>
    <property type="gene ID" value="MELO3C030430.2"/>
</dbReference>
<evidence type="ECO:0000313" key="2">
    <source>
        <dbReference type="EnsemblPlants" id="MELO3C030430.2.1"/>
    </source>
</evidence>
<sequence length="44" mass="5108">CPDLVTTVLLYSPHHHHPRISNSEDHNYQDLPNEVARPPLHLFP</sequence>
<organism evidence="2">
    <name type="scientific">Cucumis melo</name>
    <name type="common">Muskmelon</name>
    <dbReference type="NCBI Taxonomy" id="3656"/>
    <lineage>
        <taxon>Eukaryota</taxon>
        <taxon>Viridiplantae</taxon>
        <taxon>Streptophyta</taxon>
        <taxon>Embryophyta</taxon>
        <taxon>Tracheophyta</taxon>
        <taxon>Spermatophyta</taxon>
        <taxon>Magnoliopsida</taxon>
        <taxon>eudicotyledons</taxon>
        <taxon>Gunneridae</taxon>
        <taxon>Pentapetalae</taxon>
        <taxon>rosids</taxon>
        <taxon>fabids</taxon>
        <taxon>Cucurbitales</taxon>
        <taxon>Cucurbitaceae</taxon>
        <taxon>Benincaseae</taxon>
        <taxon>Cucumis</taxon>
    </lineage>
</organism>